<feature type="domain" description="TonB-dependent receptor plug" evidence="2">
    <location>
        <begin position="732"/>
        <end position="785"/>
    </location>
</feature>
<dbReference type="SUPFAM" id="SSF56935">
    <property type="entry name" value="Porins"/>
    <property type="match status" value="1"/>
</dbReference>
<dbReference type="EMBL" id="UGYW01000002">
    <property type="protein sequence ID" value="SUJ15091.1"/>
    <property type="molecule type" value="Genomic_DNA"/>
</dbReference>
<accession>A0A380C8J2</accession>
<reference evidence="3 4" key="1">
    <citation type="submission" date="2018-06" db="EMBL/GenBank/DDBJ databases">
        <authorList>
            <consortium name="Pathogen Informatics"/>
            <person name="Doyle S."/>
        </authorList>
    </citation>
    <scope>NUCLEOTIDE SEQUENCE [LARGE SCALE GENOMIC DNA]</scope>
    <source>
        <strain evidence="3 4">NCTC11388</strain>
    </source>
</reference>
<dbReference type="Proteomes" id="UP000254893">
    <property type="component" value="Unassembled WGS sequence"/>
</dbReference>
<name>A0A380C8J2_SPHSI</name>
<keyword evidence="3" id="KW-0675">Receptor</keyword>
<evidence type="ECO:0000256" key="1">
    <source>
        <dbReference type="SAM" id="SignalP"/>
    </source>
</evidence>
<dbReference type="InterPro" id="IPR037066">
    <property type="entry name" value="Plug_dom_sf"/>
</dbReference>
<dbReference type="AlphaFoldDB" id="A0A380C8J2"/>
<dbReference type="RefSeq" id="WP_258862222.1">
    <property type="nucleotide sequence ID" value="NZ_UGYW01000002.1"/>
</dbReference>
<proteinExistence type="predicted"/>
<feature type="signal peptide" evidence="1">
    <location>
        <begin position="1"/>
        <end position="20"/>
    </location>
</feature>
<sequence>MSLKYFFMCLFTSLSISAMAQTAVIDNVSKKLDTYLSNNIQEKIYLHLDKQHYSAGETIWFKAYTTVGIENLLSNISGVGYVELIGPEKKIIKSLTIPMTAGLGIGEIELIDTLTEGSYRIRAYTNWMRNNDDAYFYDRTIQISNGRSDNVVSTTSFIPASDPAEKKNTYVINLKNFAGAPLINTNVQYRTYTGDKIEDKGREKTDEKGDLTLKTDKKLTSGYILLTFESTDKRPVKKIIPLQAPSDNSLQLLPEGGILLDNTLSKIGVKALKPNGMGIKVKGKVLDNKKEVVAEFETNDLGIGSFTFNPFKDQQYSAEVTFEDGTVSSAKLPETQSSGISVAVNPFMQDRIAAQYSFSPDRVDQKEVYLLVQHLGELLYVAKQKVSKSELLFMIPKKDLPTGIYQITLLSEAGLPLIERMVFTSNPQNILPLKISTDKTDYTTRSKVNVRLDDAIQDASNFASLSASVINLNRNEPYDKDAPNIYSQLLLASDIKGYIERPGYYFENPDSINITDLDNLMITQGWRKIEWQKIDSLANTKPAFEPEKMLSIKGVVRKYARKGTVPNAKLQLISTRNFMDFIDTTANADGRFNFDNLVFPDSVKFLISATDEKGKKNVEIDIDPTVPPFVKENKNAPEESSNVNFTFQKTIKENQRMFAEMQQKGLLEKTIFLEEVAITRRVEKKAAESSRNLNGSGRADQILTEEDLQTCPTLEMCLNGRLMGVYFQGGIPYNTRGNVPMQVVFDGMYIEADQLSMINTFDIESIEVLRSPMYTAIYGSYGGGGLIVISSKTGKASMTSNFDPKGIATATPKGFHLNKTFFKPDYEVNDPEKAFARDYRSTIHWEPNLLIKDEKGTNFSFFTSDEKGTYQITLEGVDTKGRIGRRVLKFDVK</sequence>
<gene>
    <name evidence="3" type="ORF">NCTC11388_02435</name>
</gene>
<dbReference type="InterPro" id="IPR012910">
    <property type="entry name" value="Plug_dom"/>
</dbReference>
<protein>
    <submittedName>
        <fullName evidence="3">Outer membrane cobalamin receptor protein</fullName>
    </submittedName>
</protein>
<evidence type="ECO:0000259" key="2">
    <source>
        <dbReference type="Pfam" id="PF07715"/>
    </source>
</evidence>
<dbReference type="Gene3D" id="2.170.130.10">
    <property type="entry name" value="TonB-dependent receptor, plug domain"/>
    <property type="match status" value="1"/>
</dbReference>
<organism evidence="3 4">
    <name type="scientific">Sphingobacterium spiritivorum</name>
    <name type="common">Flavobacterium spiritivorum</name>
    <dbReference type="NCBI Taxonomy" id="258"/>
    <lineage>
        <taxon>Bacteria</taxon>
        <taxon>Pseudomonadati</taxon>
        <taxon>Bacteroidota</taxon>
        <taxon>Sphingobacteriia</taxon>
        <taxon>Sphingobacteriales</taxon>
        <taxon>Sphingobacteriaceae</taxon>
        <taxon>Sphingobacterium</taxon>
    </lineage>
</organism>
<dbReference type="Pfam" id="PF07715">
    <property type="entry name" value="Plug"/>
    <property type="match status" value="1"/>
</dbReference>
<evidence type="ECO:0000313" key="3">
    <source>
        <dbReference type="EMBL" id="SUJ15091.1"/>
    </source>
</evidence>
<dbReference type="Gene3D" id="2.60.40.1930">
    <property type="match status" value="1"/>
</dbReference>
<keyword evidence="1" id="KW-0732">Signal</keyword>
<feature type="chain" id="PRO_5016697951" evidence="1">
    <location>
        <begin position="21"/>
        <end position="893"/>
    </location>
</feature>
<evidence type="ECO:0000313" key="4">
    <source>
        <dbReference type="Proteomes" id="UP000254893"/>
    </source>
</evidence>